<evidence type="ECO:0000313" key="1">
    <source>
        <dbReference type="EMBL" id="KAI4861483.1"/>
    </source>
</evidence>
<reference evidence="1 2" key="1">
    <citation type="journal article" date="2022" name="New Phytol.">
        <title>Ecological generalism drives hyperdiversity of secondary metabolite gene clusters in xylarialean endophytes.</title>
        <authorList>
            <person name="Franco M.E.E."/>
            <person name="Wisecaver J.H."/>
            <person name="Arnold A.E."/>
            <person name="Ju Y.M."/>
            <person name="Slot J.C."/>
            <person name="Ahrendt S."/>
            <person name="Moore L.P."/>
            <person name="Eastman K.E."/>
            <person name="Scott K."/>
            <person name="Konkel Z."/>
            <person name="Mondo S.J."/>
            <person name="Kuo A."/>
            <person name="Hayes R.D."/>
            <person name="Haridas S."/>
            <person name="Andreopoulos B."/>
            <person name="Riley R."/>
            <person name="LaButti K."/>
            <person name="Pangilinan J."/>
            <person name="Lipzen A."/>
            <person name="Amirebrahimi M."/>
            <person name="Yan J."/>
            <person name="Adam C."/>
            <person name="Keymanesh K."/>
            <person name="Ng V."/>
            <person name="Louie K."/>
            <person name="Northen T."/>
            <person name="Drula E."/>
            <person name="Henrissat B."/>
            <person name="Hsieh H.M."/>
            <person name="Youens-Clark K."/>
            <person name="Lutzoni F."/>
            <person name="Miadlikowska J."/>
            <person name="Eastwood D.C."/>
            <person name="Hamelin R.C."/>
            <person name="Grigoriev I.V."/>
            <person name="U'Ren J.M."/>
        </authorList>
    </citation>
    <scope>NUCLEOTIDE SEQUENCE [LARGE SCALE GENOMIC DNA]</scope>
    <source>
        <strain evidence="1 2">CBS 119005</strain>
    </source>
</reference>
<protein>
    <submittedName>
        <fullName evidence="1">Uncharacterized protein</fullName>
    </submittedName>
</protein>
<evidence type="ECO:0000313" key="2">
    <source>
        <dbReference type="Proteomes" id="UP001497700"/>
    </source>
</evidence>
<gene>
    <name evidence="1" type="ORF">F4820DRAFT_66582</name>
</gene>
<accession>A0ACB9YQP6</accession>
<proteinExistence type="predicted"/>
<dbReference type="Proteomes" id="UP001497700">
    <property type="component" value="Unassembled WGS sequence"/>
</dbReference>
<organism evidence="1 2">
    <name type="scientific">Hypoxylon rubiginosum</name>
    <dbReference type="NCBI Taxonomy" id="110542"/>
    <lineage>
        <taxon>Eukaryota</taxon>
        <taxon>Fungi</taxon>
        <taxon>Dikarya</taxon>
        <taxon>Ascomycota</taxon>
        <taxon>Pezizomycotina</taxon>
        <taxon>Sordariomycetes</taxon>
        <taxon>Xylariomycetidae</taxon>
        <taxon>Xylariales</taxon>
        <taxon>Hypoxylaceae</taxon>
        <taxon>Hypoxylon</taxon>
    </lineage>
</organism>
<dbReference type="EMBL" id="MU393551">
    <property type="protein sequence ID" value="KAI4861483.1"/>
    <property type="molecule type" value="Genomic_DNA"/>
</dbReference>
<sequence>MDATASSFKPSRGQGLPYRHPSLGARESTKPAPAKNNSDPRSQVPCRFFQRGYCQRGETCLFSHVENIIDETPTNSTPTVGSLKARCLNAKQVADVETQEPPTASAPEKVTLALSDALVHFEAGASITKVTLASDLSTVHISELPQDSTSEDSILALLRSHDLDTSKVIQVRVISGGEVLPQAFIKAEDPEFAKSVGTKLGPQIASHGGNGAGTHPIAIPINTPVVSDSSALRVDCKKVYCSWHKSFKTAWLNFGNGEIATRVSKKFKDKTYTIMGQSPVCGEPSRGLGRHNLTAWTICLTEVPSEATEATITNSIRYQGDRPRNIELGKPSYSAEVDTCSSMVQSLFTGVGPLEWWEFTPDASGKRLRAQGRFQNEEDAREAAQTLNNSALPFNPPAKLTVQLVHSAKFKVSTLIYEAVQHQIKANIRKWKESHLRFVAYENSTPPKWYRVLKIEGEVAADVAEAKNTIAGIIAGQVAKDGPSVLWHPSLRGNGFLHGKLRQLQQQTGVLIIRNKTKSQLRMYGAPKRCEELQATIAEILKDQKSATLNIDLDEKSFSWACHGGFKRIADELGPNKVSFDIISQPKRIVVTGTAMDYDTAVALMNSREVLRIKEPDSIGQDCSVCWTEAENPIRTKCNHVYCLDCFENLCISATTNGSEVQIRCAGDSGICNAVLGLPELQEHLSSTAFDELLEQSFVSYTRLHPDSLRYCPSADCDSVYRVSTVAKMHNCPRCLSLVCTKCHAQHGLMSCADYQDVSTGGYAAFEKLKREIGIKDCPKCKTPLEKTEGCNHMACRCGAHICWVCLGTFKASSDCYGHMKKEHGGIGLEDYQLRFG</sequence>
<keyword evidence="2" id="KW-1185">Reference proteome</keyword>
<name>A0ACB9YQP6_9PEZI</name>
<comment type="caution">
    <text evidence="1">The sequence shown here is derived from an EMBL/GenBank/DDBJ whole genome shotgun (WGS) entry which is preliminary data.</text>
</comment>